<gene>
    <name evidence="7" type="ORF">DVG78_10870</name>
</gene>
<keyword evidence="2" id="KW-1003">Cell membrane</keyword>
<sequence>MMQSNTPSWFSRRYSLKKIGWVFKWLLLGAMLSYLYVTIQEKGQSLQDVLQLLRERLTTNHFAELALVILLTPLNWACESRKWQLLAQKIENISFLQSLKGVLSGLALGFIMPNNVGDAAGRVLSLQSHQRLTGVGAALLSNGLQFYASLFFGTLGWGFFIGQHATLQNWPQLTLLGTLTATLVFGIWLIITRKSAERYLERFKWFRWVEPYVDVIAQYDLVEIRRAFRWAVLRYGVFTLQFGLLLSIFDVSLPILTALACIFLVFFAKTLIPALNFLGDLGIREASSLYFFSFYNIAPARVVAVTLTLWCINILLPVLVGAFWMLKMKWWRE</sequence>
<keyword evidence="3 6" id="KW-0812">Transmembrane</keyword>
<feature type="transmembrane region" description="Helical" evidence="6">
    <location>
        <begin position="132"/>
        <end position="161"/>
    </location>
</feature>
<evidence type="ECO:0000313" key="8">
    <source>
        <dbReference type="Proteomes" id="UP000253141"/>
    </source>
</evidence>
<organism evidence="7 8">
    <name type="scientific">Runella aurantiaca</name>
    <dbReference type="NCBI Taxonomy" id="2282308"/>
    <lineage>
        <taxon>Bacteria</taxon>
        <taxon>Pseudomonadati</taxon>
        <taxon>Bacteroidota</taxon>
        <taxon>Cytophagia</taxon>
        <taxon>Cytophagales</taxon>
        <taxon>Spirosomataceae</taxon>
        <taxon>Runella</taxon>
    </lineage>
</organism>
<comment type="caution">
    <text evidence="7">The sequence shown here is derived from an EMBL/GenBank/DDBJ whole genome shotgun (WGS) entry which is preliminary data.</text>
</comment>
<dbReference type="InterPro" id="IPR022791">
    <property type="entry name" value="L-PG_synthase/AglD"/>
</dbReference>
<evidence type="ECO:0000256" key="2">
    <source>
        <dbReference type="ARBA" id="ARBA00022475"/>
    </source>
</evidence>
<dbReference type="Pfam" id="PF03706">
    <property type="entry name" value="LPG_synthase_TM"/>
    <property type="match status" value="1"/>
</dbReference>
<feature type="transmembrane region" description="Helical" evidence="6">
    <location>
        <begin position="21"/>
        <end position="39"/>
    </location>
</feature>
<evidence type="ECO:0000256" key="3">
    <source>
        <dbReference type="ARBA" id="ARBA00022692"/>
    </source>
</evidence>
<feature type="transmembrane region" description="Helical" evidence="6">
    <location>
        <begin position="173"/>
        <end position="191"/>
    </location>
</feature>
<evidence type="ECO:0000256" key="5">
    <source>
        <dbReference type="ARBA" id="ARBA00023136"/>
    </source>
</evidence>
<keyword evidence="8" id="KW-1185">Reference proteome</keyword>
<keyword evidence="4 6" id="KW-1133">Transmembrane helix</keyword>
<evidence type="ECO:0000256" key="6">
    <source>
        <dbReference type="SAM" id="Phobius"/>
    </source>
</evidence>
<protein>
    <submittedName>
        <fullName evidence="7">UPF0104 family protein</fullName>
    </submittedName>
</protein>
<feature type="transmembrane region" description="Helical" evidence="6">
    <location>
        <begin position="300"/>
        <end position="326"/>
    </location>
</feature>
<dbReference type="EMBL" id="QPIW01000007">
    <property type="protein sequence ID" value="RDB05904.1"/>
    <property type="molecule type" value="Genomic_DNA"/>
</dbReference>
<evidence type="ECO:0000256" key="4">
    <source>
        <dbReference type="ARBA" id="ARBA00022989"/>
    </source>
</evidence>
<dbReference type="GO" id="GO:0005886">
    <property type="term" value="C:plasma membrane"/>
    <property type="evidence" value="ECO:0007669"/>
    <property type="project" value="UniProtKB-SubCell"/>
</dbReference>
<dbReference type="OrthoDB" id="1121314at2"/>
<evidence type="ECO:0000313" key="7">
    <source>
        <dbReference type="EMBL" id="RDB05904.1"/>
    </source>
</evidence>
<evidence type="ECO:0000256" key="1">
    <source>
        <dbReference type="ARBA" id="ARBA00004651"/>
    </source>
</evidence>
<comment type="subcellular location">
    <subcellularLocation>
        <location evidence="1">Cell membrane</location>
        <topology evidence="1">Multi-pass membrane protein</topology>
    </subcellularLocation>
</comment>
<dbReference type="RefSeq" id="WP_114461101.1">
    <property type="nucleotide sequence ID" value="NZ_QPIW01000007.1"/>
</dbReference>
<name>A0A369IF98_9BACT</name>
<accession>A0A369IF98</accession>
<reference evidence="7 8" key="1">
    <citation type="submission" date="2018-07" db="EMBL/GenBank/DDBJ databases">
        <title>Genome analysis of Runella aurantiaca.</title>
        <authorList>
            <person name="Yang X."/>
        </authorList>
    </citation>
    <scope>NUCLEOTIDE SEQUENCE [LARGE SCALE GENOMIC DNA]</scope>
    <source>
        <strain evidence="7 8">YX9</strain>
    </source>
</reference>
<keyword evidence="5 6" id="KW-0472">Membrane</keyword>
<dbReference type="Proteomes" id="UP000253141">
    <property type="component" value="Unassembled WGS sequence"/>
</dbReference>
<dbReference type="AlphaFoldDB" id="A0A369IF98"/>
<feature type="transmembrane region" description="Helical" evidence="6">
    <location>
        <begin position="255"/>
        <end position="279"/>
    </location>
</feature>
<proteinExistence type="predicted"/>